<proteinExistence type="predicted"/>
<dbReference type="EC" id="2.1.1.-" evidence="1"/>
<dbReference type="EMBL" id="JBHSAM010000014">
    <property type="protein sequence ID" value="MFC4099062.1"/>
    <property type="molecule type" value="Genomic_DNA"/>
</dbReference>
<protein>
    <submittedName>
        <fullName evidence="1">Flagellin lysine-N-methylase</fullName>
        <ecNumber evidence="1">2.1.1.-</ecNumber>
    </submittedName>
</protein>
<dbReference type="GO" id="GO:0008168">
    <property type="term" value="F:methyltransferase activity"/>
    <property type="evidence" value="ECO:0007669"/>
    <property type="project" value="UniProtKB-KW"/>
</dbReference>
<keyword evidence="1" id="KW-0489">Methyltransferase</keyword>
<keyword evidence="2" id="KW-1185">Reference proteome</keyword>
<keyword evidence="1" id="KW-0966">Cell projection</keyword>
<dbReference type="NCBIfam" id="NF038110">
    <property type="entry name" value="Lys_methyl_FliB"/>
    <property type="match status" value="1"/>
</dbReference>
<dbReference type="GO" id="GO:0032259">
    <property type="term" value="P:methylation"/>
    <property type="evidence" value="ECO:0007669"/>
    <property type="project" value="UniProtKB-KW"/>
</dbReference>
<keyword evidence="1" id="KW-0808">Transferase</keyword>
<name>A0ABV8JVV6_9BACL</name>
<gene>
    <name evidence="1" type="primary">fliB</name>
    <name evidence="1" type="ORF">ACFOZ8_05255</name>
</gene>
<keyword evidence="1" id="KW-0282">Flagellum</keyword>
<comment type="caution">
    <text evidence="1">The sequence shown here is derived from an EMBL/GenBank/DDBJ whole genome shotgun (WGS) entry which is preliminary data.</text>
</comment>
<accession>A0ABV8JVV6</accession>
<organism evidence="1 2">
    <name type="scientific">Paenibacillus xanthanilyticus</name>
    <dbReference type="NCBI Taxonomy" id="1783531"/>
    <lineage>
        <taxon>Bacteria</taxon>
        <taxon>Bacillati</taxon>
        <taxon>Bacillota</taxon>
        <taxon>Bacilli</taxon>
        <taxon>Bacillales</taxon>
        <taxon>Paenibacillaceae</taxon>
        <taxon>Paenibacillus</taxon>
    </lineage>
</organism>
<sequence length="424" mass="47874">MSKRIVYSLNYMADFHCIGPACEDTCCAGWRIDIDRATYGRYEQLLHPELDGLGGQIERNPDSDRDENFGRMVMQPDQRCPQLRSDQLCRIQAAIGESYLSDVCSAFPRITNKVEGQYERSASLACPAAARLILLNEQGIRLVAMEEEPEQRHMLARQWPPADRPGVPYWTQLRALLIEILQTRTLRIEDRLLTGAELLQAVQAWETAGEPEAISARLAAVAGELAHGSILSRQRASSPSLPDRMRLLRKLLEARMVMGIPNRRYVQCLTEAFAGLAYTSSELTEDSLTRYMNAYDCYYAPLMREHSRVLENYMVNSCYQQLLPHLHKSDPLIGWLHLAAQFALVEFQLVGMAARLEARFGVDDVVRLIQSFSKSMEHAPLYQKRMIGMLKETGVPPLALIEQLVAPTGLERPAAEPEPPLMAM</sequence>
<keyword evidence="1" id="KW-0969">Cilium</keyword>
<evidence type="ECO:0000313" key="2">
    <source>
        <dbReference type="Proteomes" id="UP001595715"/>
    </source>
</evidence>
<evidence type="ECO:0000313" key="1">
    <source>
        <dbReference type="EMBL" id="MFC4099062.1"/>
    </source>
</evidence>
<dbReference type="RefSeq" id="WP_377717753.1">
    <property type="nucleotide sequence ID" value="NZ_JBHSAM010000014.1"/>
</dbReference>
<dbReference type="Proteomes" id="UP001595715">
    <property type="component" value="Unassembled WGS sequence"/>
</dbReference>
<reference evidence="2" key="1">
    <citation type="journal article" date="2019" name="Int. J. Syst. Evol. Microbiol.">
        <title>The Global Catalogue of Microorganisms (GCM) 10K type strain sequencing project: providing services to taxonomists for standard genome sequencing and annotation.</title>
        <authorList>
            <consortium name="The Broad Institute Genomics Platform"/>
            <consortium name="The Broad Institute Genome Sequencing Center for Infectious Disease"/>
            <person name="Wu L."/>
            <person name="Ma J."/>
        </authorList>
    </citation>
    <scope>NUCLEOTIDE SEQUENCE [LARGE SCALE GENOMIC DNA]</scope>
    <source>
        <strain evidence="2">IBRC-M 10987</strain>
    </source>
</reference>